<dbReference type="EMBL" id="FQUP01000006">
    <property type="protein sequence ID" value="SHG59191.1"/>
    <property type="molecule type" value="Genomic_DNA"/>
</dbReference>
<proteinExistence type="inferred from homology"/>
<dbReference type="Proteomes" id="UP000184485">
    <property type="component" value="Unassembled WGS sequence"/>
</dbReference>
<organism evidence="8 9">
    <name type="scientific">Kaistia soli DSM 19436</name>
    <dbReference type="NCBI Taxonomy" id="1122133"/>
    <lineage>
        <taxon>Bacteria</taxon>
        <taxon>Pseudomonadati</taxon>
        <taxon>Pseudomonadota</taxon>
        <taxon>Alphaproteobacteria</taxon>
        <taxon>Hyphomicrobiales</taxon>
        <taxon>Kaistiaceae</taxon>
        <taxon>Kaistia</taxon>
    </lineage>
</organism>
<evidence type="ECO:0000256" key="4">
    <source>
        <dbReference type="ARBA" id="ARBA00022692"/>
    </source>
</evidence>
<evidence type="ECO:0000256" key="3">
    <source>
        <dbReference type="ARBA" id="ARBA00022475"/>
    </source>
</evidence>
<dbReference type="NCBIfam" id="NF006520">
    <property type="entry name" value="PRK08965.1-4"/>
    <property type="match status" value="1"/>
</dbReference>
<keyword evidence="9" id="KW-1185">Reference proteome</keyword>
<evidence type="ECO:0000256" key="2">
    <source>
        <dbReference type="ARBA" id="ARBA00006228"/>
    </source>
</evidence>
<accession>A0A1M5L2H6</accession>
<protein>
    <submittedName>
        <fullName evidence="8">Multicomponent K+:H+ antiporter subunit E</fullName>
    </submittedName>
</protein>
<sequence>MTRWLPYPVLTASLLVMWLLLNGVSAGHLLLGTVLAIGAARTMAALQPSKPRVRRWDSVVRLVAIVFVDLVRSNIAVGRIIIEGPDRPGQPGFLVVPLALNDRTALAVLACILTATPGTAWLEYRSRRDTLLLHVLDLGEEQDWIDLIKKRYEPLLLEIFE</sequence>
<dbReference type="GO" id="GO:0008324">
    <property type="term" value="F:monoatomic cation transmembrane transporter activity"/>
    <property type="evidence" value="ECO:0007669"/>
    <property type="project" value="InterPro"/>
</dbReference>
<dbReference type="RefSeq" id="WP_073057643.1">
    <property type="nucleotide sequence ID" value="NZ_FQUP01000006.1"/>
</dbReference>
<dbReference type="Pfam" id="PF01899">
    <property type="entry name" value="MNHE"/>
    <property type="match status" value="1"/>
</dbReference>
<feature type="transmembrane region" description="Helical" evidence="7">
    <location>
        <begin position="12"/>
        <end position="38"/>
    </location>
</feature>
<comment type="similarity">
    <text evidence="2">Belongs to the CPA3 antiporters (TC 2.A.63) subunit E family.</text>
</comment>
<evidence type="ECO:0000256" key="1">
    <source>
        <dbReference type="ARBA" id="ARBA00004651"/>
    </source>
</evidence>
<dbReference type="PANTHER" id="PTHR34584:SF1">
    <property type="entry name" value="NA(+)_H(+) ANTIPORTER SUBUNIT E1"/>
    <property type="match status" value="1"/>
</dbReference>
<dbReference type="PIRSF" id="PIRSF019239">
    <property type="entry name" value="MrpE"/>
    <property type="match status" value="1"/>
</dbReference>
<comment type="subcellular location">
    <subcellularLocation>
        <location evidence="1">Cell membrane</location>
        <topology evidence="1">Multi-pass membrane protein</topology>
    </subcellularLocation>
</comment>
<evidence type="ECO:0000313" key="8">
    <source>
        <dbReference type="EMBL" id="SHG59191.1"/>
    </source>
</evidence>
<reference evidence="8 9" key="1">
    <citation type="submission" date="2016-11" db="EMBL/GenBank/DDBJ databases">
        <authorList>
            <person name="Jaros S."/>
            <person name="Januszkiewicz K."/>
            <person name="Wedrychowicz H."/>
        </authorList>
    </citation>
    <scope>NUCLEOTIDE SEQUENCE [LARGE SCALE GENOMIC DNA]</scope>
    <source>
        <strain evidence="8 9">DSM 19436</strain>
    </source>
</reference>
<evidence type="ECO:0000313" key="9">
    <source>
        <dbReference type="Proteomes" id="UP000184485"/>
    </source>
</evidence>
<dbReference type="AlphaFoldDB" id="A0A1M5L2H6"/>
<dbReference type="OrthoDB" id="9807187at2"/>
<keyword evidence="5 7" id="KW-1133">Transmembrane helix</keyword>
<keyword evidence="6 7" id="KW-0472">Membrane</keyword>
<dbReference type="PANTHER" id="PTHR34584">
    <property type="entry name" value="NA(+)/H(+) ANTIPORTER SUBUNIT E1"/>
    <property type="match status" value="1"/>
</dbReference>
<keyword evidence="4 7" id="KW-0812">Transmembrane</keyword>
<keyword evidence="3" id="KW-1003">Cell membrane</keyword>
<evidence type="ECO:0000256" key="6">
    <source>
        <dbReference type="ARBA" id="ARBA00023136"/>
    </source>
</evidence>
<dbReference type="GO" id="GO:0005886">
    <property type="term" value="C:plasma membrane"/>
    <property type="evidence" value="ECO:0007669"/>
    <property type="project" value="UniProtKB-SubCell"/>
</dbReference>
<dbReference type="InterPro" id="IPR002758">
    <property type="entry name" value="Cation_antiport_E"/>
</dbReference>
<gene>
    <name evidence="8" type="ORF">SAMN02745157_4471</name>
</gene>
<evidence type="ECO:0000256" key="7">
    <source>
        <dbReference type="SAM" id="Phobius"/>
    </source>
</evidence>
<evidence type="ECO:0000256" key="5">
    <source>
        <dbReference type="ARBA" id="ARBA00022989"/>
    </source>
</evidence>
<name>A0A1M5L2H6_9HYPH</name>
<dbReference type="STRING" id="1122133.SAMN02745157_4471"/>